<dbReference type="Gene3D" id="3.40.630.30">
    <property type="match status" value="1"/>
</dbReference>
<feature type="transmembrane region" description="Helical" evidence="2">
    <location>
        <begin position="67"/>
        <end position="88"/>
    </location>
</feature>
<dbReference type="OrthoDB" id="2564232at2759"/>
<name>A0A6A4IKN4_9AGAR</name>
<dbReference type="Pfam" id="PF00583">
    <property type="entry name" value="Acetyltransf_1"/>
    <property type="match status" value="1"/>
</dbReference>
<organism evidence="4 5">
    <name type="scientific">Gymnopus androsaceus JB14</name>
    <dbReference type="NCBI Taxonomy" id="1447944"/>
    <lineage>
        <taxon>Eukaryota</taxon>
        <taxon>Fungi</taxon>
        <taxon>Dikarya</taxon>
        <taxon>Basidiomycota</taxon>
        <taxon>Agaricomycotina</taxon>
        <taxon>Agaricomycetes</taxon>
        <taxon>Agaricomycetidae</taxon>
        <taxon>Agaricales</taxon>
        <taxon>Marasmiineae</taxon>
        <taxon>Omphalotaceae</taxon>
        <taxon>Gymnopus</taxon>
    </lineage>
</organism>
<keyword evidence="2" id="KW-1133">Transmembrane helix</keyword>
<dbReference type="AlphaFoldDB" id="A0A6A4IKN4"/>
<dbReference type="InterPro" id="IPR000182">
    <property type="entry name" value="GNAT_dom"/>
</dbReference>
<feature type="transmembrane region" description="Helical" evidence="2">
    <location>
        <begin position="37"/>
        <end position="55"/>
    </location>
</feature>
<sequence>MEPVAKIRSYESKDDKEIRFLIAKSAMEGLASANIKTIFNGVSIAIWLLSSYFMIQLMDWWPKPHEGAWTWLSLILPLGCSAVPIVVFSEWNNRPHFEALSQRILHGPDMFGLLDYYAKSPASGLWILEFSGRLIGFVAIDASPDSEIVQLQAAPKANKTKTKRKTAETAVIRHIYVDEQFRPTNIQKDLIEFALQKTFTADSTVVRVKATSTPLRDYAEKALIGLGFKFEGVSETLGLLRWKVNIRVLTREDWKNRQSSDSE</sequence>
<proteinExistence type="predicted"/>
<dbReference type="Proteomes" id="UP000799118">
    <property type="component" value="Unassembled WGS sequence"/>
</dbReference>
<dbReference type="SUPFAM" id="SSF55729">
    <property type="entry name" value="Acyl-CoA N-acyltransferases (Nat)"/>
    <property type="match status" value="1"/>
</dbReference>
<feature type="domain" description="N-acetyltransferase" evidence="3">
    <location>
        <begin position="83"/>
        <end position="247"/>
    </location>
</feature>
<evidence type="ECO:0000256" key="1">
    <source>
        <dbReference type="ARBA" id="ARBA00022679"/>
    </source>
</evidence>
<evidence type="ECO:0000259" key="3">
    <source>
        <dbReference type="PROSITE" id="PS51186"/>
    </source>
</evidence>
<dbReference type="PROSITE" id="PS51186">
    <property type="entry name" value="GNAT"/>
    <property type="match status" value="1"/>
</dbReference>
<gene>
    <name evidence="4" type="ORF">BT96DRAFT_846896</name>
</gene>
<keyword evidence="5" id="KW-1185">Reference proteome</keyword>
<dbReference type="PANTHER" id="PTHR13947">
    <property type="entry name" value="GNAT FAMILY N-ACETYLTRANSFERASE"/>
    <property type="match status" value="1"/>
</dbReference>
<keyword evidence="2" id="KW-0472">Membrane</keyword>
<dbReference type="GO" id="GO:0008080">
    <property type="term" value="F:N-acetyltransferase activity"/>
    <property type="evidence" value="ECO:0007669"/>
    <property type="project" value="InterPro"/>
</dbReference>
<evidence type="ECO:0000256" key="2">
    <source>
        <dbReference type="SAM" id="Phobius"/>
    </source>
</evidence>
<evidence type="ECO:0000313" key="5">
    <source>
        <dbReference type="Proteomes" id="UP000799118"/>
    </source>
</evidence>
<dbReference type="InterPro" id="IPR016181">
    <property type="entry name" value="Acyl_CoA_acyltransferase"/>
</dbReference>
<dbReference type="EMBL" id="ML769384">
    <property type="protein sequence ID" value="KAE9411066.1"/>
    <property type="molecule type" value="Genomic_DNA"/>
</dbReference>
<reference evidence="4" key="1">
    <citation type="journal article" date="2019" name="Environ. Microbiol.">
        <title>Fungal ecological strategies reflected in gene transcription - a case study of two litter decomposers.</title>
        <authorList>
            <person name="Barbi F."/>
            <person name="Kohler A."/>
            <person name="Barry K."/>
            <person name="Baskaran P."/>
            <person name="Daum C."/>
            <person name="Fauchery L."/>
            <person name="Ihrmark K."/>
            <person name="Kuo A."/>
            <person name="LaButti K."/>
            <person name="Lipzen A."/>
            <person name="Morin E."/>
            <person name="Grigoriev I.V."/>
            <person name="Henrissat B."/>
            <person name="Lindahl B."/>
            <person name="Martin F."/>
        </authorList>
    </citation>
    <scope>NUCLEOTIDE SEQUENCE</scope>
    <source>
        <strain evidence="4">JB14</strain>
    </source>
</reference>
<accession>A0A6A4IKN4</accession>
<keyword evidence="2" id="KW-0812">Transmembrane</keyword>
<keyword evidence="1" id="KW-0808">Transferase</keyword>
<evidence type="ECO:0000313" key="4">
    <source>
        <dbReference type="EMBL" id="KAE9411066.1"/>
    </source>
</evidence>
<dbReference type="PANTHER" id="PTHR13947:SF37">
    <property type="entry name" value="LD18367P"/>
    <property type="match status" value="1"/>
</dbReference>
<protein>
    <recommendedName>
        <fullName evidence="3">N-acetyltransferase domain-containing protein</fullName>
    </recommendedName>
</protein>
<dbReference type="InterPro" id="IPR050769">
    <property type="entry name" value="NAT_camello-type"/>
</dbReference>